<dbReference type="EMBL" id="CP088156">
    <property type="protein sequence ID" value="UFZ02050.1"/>
    <property type="molecule type" value="Genomic_DNA"/>
</dbReference>
<dbReference type="Proteomes" id="UP001431010">
    <property type="component" value="Chromosome"/>
</dbReference>
<feature type="transmembrane region" description="Helical" evidence="1">
    <location>
        <begin position="56"/>
        <end position="74"/>
    </location>
</feature>
<feature type="transmembrane region" description="Helical" evidence="1">
    <location>
        <begin position="25"/>
        <end position="50"/>
    </location>
</feature>
<gene>
    <name evidence="2" type="ORF">LQG66_22395</name>
</gene>
<evidence type="ECO:0000313" key="2">
    <source>
        <dbReference type="EMBL" id="UFZ02050.1"/>
    </source>
</evidence>
<sequence length="96" mass="10250">MNDPDDRRPILSPFLQELPRVRQPVSLLATVLAVLGGLALLFPVGCVFAMFRSDIVAGGLSGPGLILVGLPFPASCRSRWRSTAGGAEPRHRDVAE</sequence>
<dbReference type="RefSeq" id="WP_231317843.1">
    <property type="nucleotide sequence ID" value="NZ_CP088156.1"/>
</dbReference>
<keyword evidence="1" id="KW-0472">Membrane</keyword>
<organism evidence="2 3">
    <name type="scientific">Bradyrhizobium ontarionense</name>
    <dbReference type="NCBI Taxonomy" id="2898149"/>
    <lineage>
        <taxon>Bacteria</taxon>
        <taxon>Pseudomonadati</taxon>
        <taxon>Pseudomonadota</taxon>
        <taxon>Alphaproteobacteria</taxon>
        <taxon>Hyphomicrobiales</taxon>
        <taxon>Nitrobacteraceae</taxon>
        <taxon>Bradyrhizobium</taxon>
    </lineage>
</organism>
<accession>A0ABY3R424</accession>
<evidence type="ECO:0000313" key="3">
    <source>
        <dbReference type="Proteomes" id="UP001431010"/>
    </source>
</evidence>
<protein>
    <submittedName>
        <fullName evidence="2">Uncharacterized protein</fullName>
    </submittedName>
</protein>
<proteinExistence type="predicted"/>
<keyword evidence="1" id="KW-1133">Transmembrane helix</keyword>
<name>A0ABY3R424_9BRAD</name>
<evidence type="ECO:0000256" key="1">
    <source>
        <dbReference type="SAM" id="Phobius"/>
    </source>
</evidence>
<reference evidence="2" key="1">
    <citation type="journal article" date="2024" name="Antonie Van Leeuwenhoek">
        <title>Bradyrhizobium ontarionense sp. nov., a novel bacterial symbiont isolated from Aeschynomene indica (Indian jointvetch), harbours photosynthesis, nitrogen fixation and nitrous oxide (N2O) reductase genes.</title>
        <authorList>
            <person name="Bromfield E.S.P."/>
            <person name="Cloutier S."/>
        </authorList>
    </citation>
    <scope>NUCLEOTIDE SEQUENCE</scope>
    <source>
        <strain evidence="2">A19</strain>
    </source>
</reference>
<keyword evidence="3" id="KW-1185">Reference proteome</keyword>
<keyword evidence="1" id="KW-0812">Transmembrane</keyword>